<evidence type="ECO:0000256" key="2">
    <source>
        <dbReference type="ARBA" id="ARBA00023125"/>
    </source>
</evidence>
<reference evidence="7" key="1">
    <citation type="journal article" date="2019" name="Int. J. Syst. Evol. Microbiol.">
        <title>The Global Catalogue of Microorganisms (GCM) 10K type strain sequencing project: providing services to taxonomists for standard genome sequencing and annotation.</title>
        <authorList>
            <consortium name="The Broad Institute Genomics Platform"/>
            <consortium name="The Broad Institute Genome Sequencing Center for Infectious Disease"/>
            <person name="Wu L."/>
            <person name="Ma J."/>
        </authorList>
    </citation>
    <scope>NUCLEOTIDE SEQUENCE [LARGE SCALE GENOMIC DNA]</scope>
    <source>
        <strain evidence="7">JCM 9918</strain>
    </source>
</reference>
<dbReference type="InterPro" id="IPR013656">
    <property type="entry name" value="PAS_4"/>
</dbReference>
<dbReference type="NCBIfam" id="TIGR00229">
    <property type="entry name" value="sensory_box"/>
    <property type="match status" value="1"/>
</dbReference>
<accession>A0ABW1BF50</accession>
<organism evidence="6 7">
    <name type="scientific">Streptomyces heilongjiangensis</name>
    <dbReference type="NCBI Taxonomy" id="945052"/>
    <lineage>
        <taxon>Bacteria</taxon>
        <taxon>Bacillati</taxon>
        <taxon>Actinomycetota</taxon>
        <taxon>Actinomycetes</taxon>
        <taxon>Kitasatosporales</taxon>
        <taxon>Streptomycetaceae</taxon>
        <taxon>Streptomyces</taxon>
    </lineage>
</organism>
<dbReference type="EMBL" id="JBHSNZ010000026">
    <property type="protein sequence ID" value="MFC5811667.1"/>
    <property type="molecule type" value="Genomic_DNA"/>
</dbReference>
<dbReference type="SMART" id="SM00421">
    <property type="entry name" value="HTH_LUXR"/>
    <property type="match status" value="1"/>
</dbReference>
<keyword evidence="7" id="KW-1185">Reference proteome</keyword>
<evidence type="ECO:0000256" key="1">
    <source>
        <dbReference type="ARBA" id="ARBA00023015"/>
    </source>
</evidence>
<keyword evidence="2" id="KW-0238">DNA-binding</keyword>
<dbReference type="PANTHER" id="PTHR43214">
    <property type="entry name" value="TWO-COMPONENT RESPONSE REGULATOR"/>
    <property type="match status" value="1"/>
</dbReference>
<dbReference type="PRINTS" id="PR00038">
    <property type="entry name" value="HTHLUXR"/>
</dbReference>
<proteinExistence type="predicted"/>
<dbReference type="PANTHER" id="PTHR43214:SF41">
    <property type="entry name" value="NITRATE_NITRITE RESPONSE REGULATOR PROTEIN NARP"/>
    <property type="match status" value="1"/>
</dbReference>
<dbReference type="Gene3D" id="1.10.10.10">
    <property type="entry name" value="Winged helix-like DNA-binding domain superfamily/Winged helix DNA-binding domain"/>
    <property type="match status" value="1"/>
</dbReference>
<evidence type="ECO:0000313" key="7">
    <source>
        <dbReference type="Proteomes" id="UP001596112"/>
    </source>
</evidence>
<protein>
    <submittedName>
        <fullName evidence="6">LuxR C-terminal-related transcriptional regulator</fullName>
    </submittedName>
</protein>
<dbReference type="SMART" id="SM00091">
    <property type="entry name" value="PAS"/>
    <property type="match status" value="1"/>
</dbReference>
<dbReference type="PROSITE" id="PS50043">
    <property type="entry name" value="HTH_LUXR_2"/>
    <property type="match status" value="1"/>
</dbReference>
<keyword evidence="1" id="KW-0805">Transcription regulation</keyword>
<dbReference type="InterPro" id="IPR016032">
    <property type="entry name" value="Sig_transdc_resp-reg_C-effctor"/>
</dbReference>
<dbReference type="SUPFAM" id="SSF46894">
    <property type="entry name" value="C-terminal effector domain of the bipartite response regulators"/>
    <property type="match status" value="1"/>
</dbReference>
<dbReference type="InterPro" id="IPR000792">
    <property type="entry name" value="Tscrpt_reg_LuxR_C"/>
</dbReference>
<sequence>MSLTTFVANANQDEASSHRHAEYFLSIFHQAGLCMASLDSASRLLEVNSDFSRLFGGSPSALRGRPFLDLLHPAGRPGVQSELARVMTGCRVRTSSQGVALRSDGSPLPVELTMIGVRDPHTSGVETLVLVSTEPIPAGGVASERGGTPRLATPPIMLTETEARILEHLATGFSTQQLARRMHLSSKGVEYHISALLRKAGVSNRTALVSWAHSIGILAAGWWPPRVAPTFVQSSA</sequence>
<dbReference type="Gene3D" id="3.30.450.20">
    <property type="entry name" value="PAS domain"/>
    <property type="match status" value="1"/>
</dbReference>
<dbReference type="InterPro" id="IPR036388">
    <property type="entry name" value="WH-like_DNA-bd_sf"/>
</dbReference>
<feature type="domain" description="HTH luxR-type" evidence="4">
    <location>
        <begin position="151"/>
        <end position="216"/>
    </location>
</feature>
<dbReference type="CDD" id="cd06170">
    <property type="entry name" value="LuxR_C_like"/>
    <property type="match status" value="1"/>
</dbReference>
<dbReference type="SUPFAM" id="SSF55785">
    <property type="entry name" value="PYP-like sensor domain (PAS domain)"/>
    <property type="match status" value="1"/>
</dbReference>
<evidence type="ECO:0000259" key="4">
    <source>
        <dbReference type="PROSITE" id="PS50043"/>
    </source>
</evidence>
<dbReference type="Proteomes" id="UP001596112">
    <property type="component" value="Unassembled WGS sequence"/>
</dbReference>
<dbReference type="Pfam" id="PF00196">
    <property type="entry name" value="GerE"/>
    <property type="match status" value="1"/>
</dbReference>
<keyword evidence="3" id="KW-0804">Transcription</keyword>
<evidence type="ECO:0000256" key="3">
    <source>
        <dbReference type="ARBA" id="ARBA00023163"/>
    </source>
</evidence>
<evidence type="ECO:0000259" key="5">
    <source>
        <dbReference type="PROSITE" id="PS50112"/>
    </source>
</evidence>
<comment type="caution">
    <text evidence="6">The sequence shown here is derived from an EMBL/GenBank/DDBJ whole genome shotgun (WGS) entry which is preliminary data.</text>
</comment>
<dbReference type="RefSeq" id="WP_272171495.1">
    <property type="nucleotide sequence ID" value="NZ_JAQOSL010000031.1"/>
</dbReference>
<feature type="domain" description="PAS" evidence="5">
    <location>
        <begin position="38"/>
        <end position="90"/>
    </location>
</feature>
<name>A0ABW1BF50_9ACTN</name>
<dbReference type="PROSITE" id="PS50112">
    <property type="entry name" value="PAS"/>
    <property type="match status" value="1"/>
</dbReference>
<gene>
    <name evidence="6" type="ORF">ACFQGO_29885</name>
</gene>
<evidence type="ECO:0000313" key="6">
    <source>
        <dbReference type="EMBL" id="MFC5811667.1"/>
    </source>
</evidence>
<dbReference type="Pfam" id="PF08448">
    <property type="entry name" value="PAS_4"/>
    <property type="match status" value="1"/>
</dbReference>
<dbReference type="InterPro" id="IPR000014">
    <property type="entry name" value="PAS"/>
</dbReference>
<dbReference type="CDD" id="cd00130">
    <property type="entry name" value="PAS"/>
    <property type="match status" value="1"/>
</dbReference>
<dbReference type="InterPro" id="IPR035965">
    <property type="entry name" value="PAS-like_dom_sf"/>
</dbReference>
<dbReference type="InterPro" id="IPR039420">
    <property type="entry name" value="WalR-like"/>
</dbReference>